<dbReference type="SMART" id="SM01038">
    <property type="entry name" value="Bgal_small_N"/>
    <property type="match status" value="1"/>
</dbReference>
<dbReference type="Pfam" id="PF02929">
    <property type="entry name" value="Bgal_small_N"/>
    <property type="match status" value="1"/>
</dbReference>
<dbReference type="PROSITE" id="PS00719">
    <property type="entry name" value="GLYCOSYL_HYDROL_F2_1"/>
    <property type="match status" value="1"/>
</dbReference>
<dbReference type="GO" id="GO:0004565">
    <property type="term" value="F:beta-galactosidase activity"/>
    <property type="evidence" value="ECO:0007669"/>
    <property type="project" value="UniProtKB-EC"/>
</dbReference>
<dbReference type="Pfam" id="PF16353">
    <property type="entry name" value="LacZ_4"/>
    <property type="match status" value="1"/>
</dbReference>
<name>A0A4U8Q4M3_9FIRM</name>
<dbReference type="GO" id="GO:0005990">
    <property type="term" value="P:lactose catabolic process"/>
    <property type="evidence" value="ECO:0007669"/>
    <property type="project" value="TreeGrafter"/>
</dbReference>
<dbReference type="AlphaFoldDB" id="A0A4U8Q4M3"/>
<dbReference type="InterPro" id="IPR011013">
    <property type="entry name" value="Gal_mutarotase_sf_dom"/>
</dbReference>
<organism evidence="10 11">
    <name type="scientific">Robinsoniella peoriensis</name>
    <dbReference type="NCBI Taxonomy" id="180332"/>
    <lineage>
        <taxon>Bacteria</taxon>
        <taxon>Bacillati</taxon>
        <taxon>Bacillota</taxon>
        <taxon>Clostridia</taxon>
        <taxon>Lachnospirales</taxon>
        <taxon>Lachnospiraceae</taxon>
        <taxon>Robinsoniella</taxon>
    </lineage>
</organism>
<proteinExistence type="inferred from homology"/>
<evidence type="ECO:0000256" key="6">
    <source>
        <dbReference type="ARBA" id="ARBA00023295"/>
    </source>
</evidence>
<dbReference type="STRING" id="180332.GCA_000797495_02775"/>
<evidence type="ECO:0000313" key="11">
    <source>
        <dbReference type="Proteomes" id="UP000306509"/>
    </source>
</evidence>
<dbReference type="InterPro" id="IPR017853">
    <property type="entry name" value="GH"/>
</dbReference>
<dbReference type="InterPro" id="IPR006103">
    <property type="entry name" value="Glyco_hydro_2_cat"/>
</dbReference>
<dbReference type="GO" id="GO:0030246">
    <property type="term" value="F:carbohydrate binding"/>
    <property type="evidence" value="ECO:0007669"/>
    <property type="project" value="InterPro"/>
</dbReference>
<evidence type="ECO:0000256" key="5">
    <source>
        <dbReference type="ARBA" id="ARBA00022801"/>
    </source>
</evidence>
<gene>
    <name evidence="10" type="primary">cbgA</name>
    <name evidence="10" type="ORF">DSM106044_03371</name>
</gene>
<evidence type="ECO:0000259" key="9">
    <source>
        <dbReference type="SMART" id="SM01038"/>
    </source>
</evidence>
<dbReference type="RefSeq" id="WP_330572614.1">
    <property type="nucleotide sequence ID" value="NZ_QGQD01000066.1"/>
</dbReference>
<dbReference type="SUPFAM" id="SSF74650">
    <property type="entry name" value="Galactose mutarotase-like"/>
    <property type="match status" value="1"/>
</dbReference>
<dbReference type="Pfam" id="PF02836">
    <property type="entry name" value="Glyco_hydro_2_C"/>
    <property type="match status" value="1"/>
</dbReference>
<evidence type="ECO:0000256" key="7">
    <source>
        <dbReference type="ARBA" id="ARBA00032230"/>
    </source>
</evidence>
<dbReference type="SUPFAM" id="SSF49785">
    <property type="entry name" value="Galactose-binding domain-like"/>
    <property type="match status" value="1"/>
</dbReference>
<evidence type="ECO:0000256" key="1">
    <source>
        <dbReference type="ARBA" id="ARBA00001412"/>
    </source>
</evidence>
<accession>A0A4U8Q4M3</accession>
<evidence type="ECO:0000313" key="10">
    <source>
        <dbReference type="EMBL" id="TLC99730.1"/>
    </source>
</evidence>
<dbReference type="SUPFAM" id="SSF49303">
    <property type="entry name" value="beta-Galactosidase/glucuronidase domain"/>
    <property type="match status" value="2"/>
</dbReference>
<feature type="domain" description="Beta galactosidase small chain/" evidence="9">
    <location>
        <begin position="722"/>
        <end position="995"/>
    </location>
</feature>
<evidence type="ECO:0000256" key="2">
    <source>
        <dbReference type="ARBA" id="ARBA00007401"/>
    </source>
</evidence>
<dbReference type="EC" id="3.2.1.23" evidence="3 8"/>
<dbReference type="Pfam" id="PF02837">
    <property type="entry name" value="Glyco_hydro_2_N"/>
    <property type="match status" value="1"/>
</dbReference>
<dbReference type="Gene3D" id="3.20.20.80">
    <property type="entry name" value="Glycosidases"/>
    <property type="match status" value="1"/>
</dbReference>
<dbReference type="InterPro" id="IPR006104">
    <property type="entry name" value="Glyco_hydro_2_N"/>
</dbReference>
<dbReference type="Gene3D" id="2.60.120.260">
    <property type="entry name" value="Galactose-binding domain-like"/>
    <property type="match status" value="1"/>
</dbReference>
<dbReference type="InterPro" id="IPR013783">
    <property type="entry name" value="Ig-like_fold"/>
</dbReference>
<dbReference type="PROSITE" id="PS00608">
    <property type="entry name" value="GLYCOSYL_HYDROL_F2_2"/>
    <property type="match status" value="1"/>
</dbReference>
<dbReference type="InterPro" id="IPR006102">
    <property type="entry name" value="Ig-like_GH2"/>
</dbReference>
<dbReference type="InterPro" id="IPR023230">
    <property type="entry name" value="Glyco_hydro_2_CS"/>
</dbReference>
<dbReference type="InterPro" id="IPR014718">
    <property type="entry name" value="GH-type_carb-bd"/>
</dbReference>
<keyword evidence="5 8" id="KW-0378">Hydrolase</keyword>
<dbReference type="PANTHER" id="PTHR46323">
    <property type="entry name" value="BETA-GALACTOSIDASE"/>
    <property type="match status" value="1"/>
</dbReference>
<dbReference type="InterPro" id="IPR050347">
    <property type="entry name" value="Bact_Beta-galactosidase"/>
</dbReference>
<dbReference type="Gene3D" id="2.60.40.10">
    <property type="entry name" value="Immunoglobulins"/>
    <property type="match status" value="2"/>
</dbReference>
<dbReference type="InterPro" id="IPR006101">
    <property type="entry name" value="Glyco_hydro_2"/>
</dbReference>
<dbReference type="GO" id="GO:0009341">
    <property type="term" value="C:beta-galactosidase complex"/>
    <property type="evidence" value="ECO:0007669"/>
    <property type="project" value="InterPro"/>
</dbReference>
<reference evidence="10 11" key="1">
    <citation type="journal article" date="2019" name="Anaerobe">
        <title>Detection of Robinsoniella peoriensis in multiple bone samples of a trauma patient.</title>
        <authorList>
            <person name="Schrottner P."/>
            <person name="Hartwich K."/>
            <person name="Bunk B."/>
            <person name="Schober I."/>
            <person name="Helbig S."/>
            <person name="Rudolph W.W."/>
            <person name="Gunzer F."/>
        </authorList>
    </citation>
    <scope>NUCLEOTIDE SEQUENCE [LARGE SCALE GENOMIC DNA]</scope>
    <source>
        <strain evidence="10 11">DSM 106044</strain>
    </source>
</reference>
<comment type="catalytic activity">
    <reaction evidence="1 8">
        <text>Hydrolysis of terminal non-reducing beta-D-galactose residues in beta-D-galactosides.</text>
        <dbReference type="EC" id="3.2.1.23"/>
    </reaction>
</comment>
<dbReference type="InterPro" id="IPR023232">
    <property type="entry name" value="Glyco_hydro_2_AS"/>
</dbReference>
<dbReference type="InterPro" id="IPR008979">
    <property type="entry name" value="Galactose-bd-like_sf"/>
</dbReference>
<keyword evidence="6 8" id="KW-0326">Glycosidase</keyword>
<protein>
    <recommendedName>
        <fullName evidence="4 8">Beta-galactosidase</fullName>
        <ecNumber evidence="3 8">3.2.1.23</ecNumber>
    </recommendedName>
    <alternativeName>
        <fullName evidence="7 8">Lactase</fullName>
    </alternativeName>
</protein>
<comment type="caution">
    <text evidence="10">The sequence shown here is derived from an EMBL/GenBank/DDBJ whole genome shotgun (WGS) entry which is preliminary data.</text>
</comment>
<comment type="similarity">
    <text evidence="2 8">Belongs to the glycosyl hydrolase 2 family.</text>
</comment>
<evidence type="ECO:0000256" key="8">
    <source>
        <dbReference type="RuleBase" id="RU361154"/>
    </source>
</evidence>
<evidence type="ECO:0000256" key="4">
    <source>
        <dbReference type="ARBA" id="ARBA00013303"/>
    </source>
</evidence>
<evidence type="ECO:0000256" key="3">
    <source>
        <dbReference type="ARBA" id="ARBA00012756"/>
    </source>
</evidence>
<dbReference type="PANTHER" id="PTHR46323:SF2">
    <property type="entry name" value="BETA-GALACTOSIDASE"/>
    <property type="match status" value="1"/>
</dbReference>
<dbReference type="Gene3D" id="2.70.98.10">
    <property type="match status" value="1"/>
</dbReference>
<dbReference type="EMBL" id="QGQD01000066">
    <property type="protein sequence ID" value="TLC99730.1"/>
    <property type="molecule type" value="Genomic_DNA"/>
</dbReference>
<dbReference type="Pfam" id="PF00703">
    <property type="entry name" value="Glyco_hydro_2"/>
    <property type="match status" value="1"/>
</dbReference>
<sequence>MKAELAWLGDPEVFQVNRQPAHSDHIFKVKGESTRISLNGTWKFCYAENPSGRPVEFYQMDYDCSGFDDIQVPGHIQLQGYDRCQYINTMYPWDGQEFLRPPHISQSYNPTGSYVKEFHVDEMPEGRMYLSFQGVETAFYLWVNGEFIGYSEDTFTPSEFDITDVVSAGVNKLAVEVYKRSSASWIEDQDFWRFSGIFRDVYLYTTPKLHVRDMFANGELTNGYQDGKLNIRLAMQGDETGYIRAFLKKTDDVVWYEEISKKAQILEIEAEIPSVQPWSAEIPNLYTLYLEVYDQKDHLIESLTQNVGFRNFEMIDGIMCINGKRIIFKGINRHEFNPRRGRSITEEDMLWDIRFMKQHNINAVRTCHYPDQSRWYELCDEYGIYLIDEMNLESHGSWQKMGACEPSWNVPASRPEWMGCVMDRAISMLERDKNHPSVVIWSCGNESYAGDVLASVSEYFHKADPSRLVHYEGVFWNREYDYISDMESRMYAKPAEIEVYLKSNPSKPYISCEYMHAMGNSLGGMELYTELEEKYPGYQGGFIWDYMDQAIYQTLDNEKEVLAYGGDFDERATDYCFCTNGIVFADRVPSPKAQEVKFLYSDVKIHVCNGVVTIDNQWLFQNTAPYRFCFTLEKEGECIARSEHLINVEPGQKTSLPFGHEVLKQPGEYCCTVSMVLGQDTLWESAGYEVAFGQEIIKVQSHGAKQHPGKIFEVIHGDVNIGVRTEHCFAMFSKQEGGIISLVYGKKEYITRVPKLSYWRATTDNDRGMKTEALLSQWQAASLGQRYLSDKFEMEESEDKVTFTFLYEAGSIPKFTSSVIYTMYADGTLEVAVSYPGAEQMPYIPLFGMDFKLKSRLNQVTYYGKGPMENYWDRKAGAKKGVYKTTPEQNLTPYLIPQECGNRTEVGWIKVTDAQNEGIEFAALEGDFECSVLPYSAYELENAMHLYELPAVNYTWVRMIAKQMGVGGDDSWGAPIHDEYLIDPKEPLTLRFAVRGVSNDCGLGKRDE</sequence>
<dbReference type="Proteomes" id="UP000306509">
    <property type="component" value="Unassembled WGS sequence"/>
</dbReference>
<dbReference type="InterPro" id="IPR004199">
    <property type="entry name" value="B-gal_small/dom_5"/>
</dbReference>
<dbReference type="InterPro" id="IPR032312">
    <property type="entry name" value="LacZ_4"/>
</dbReference>
<dbReference type="PRINTS" id="PR00132">
    <property type="entry name" value="GLHYDRLASE2"/>
</dbReference>
<keyword evidence="11" id="KW-1185">Reference proteome</keyword>
<dbReference type="SUPFAM" id="SSF51445">
    <property type="entry name" value="(Trans)glycosidases"/>
    <property type="match status" value="1"/>
</dbReference>
<dbReference type="InterPro" id="IPR036156">
    <property type="entry name" value="Beta-gal/glucu_dom_sf"/>
</dbReference>